<dbReference type="Proteomes" id="UP000051984">
    <property type="component" value="Unassembled WGS sequence"/>
</dbReference>
<dbReference type="GO" id="GO:0016787">
    <property type="term" value="F:hydrolase activity"/>
    <property type="evidence" value="ECO:0007669"/>
    <property type="project" value="UniProtKB-KW"/>
</dbReference>
<dbReference type="InterPro" id="IPR008928">
    <property type="entry name" value="6-hairpin_glycosidase_sf"/>
</dbReference>
<gene>
    <name evidence="2" type="ORF">FD51_GL001052</name>
</gene>
<reference evidence="2 3" key="1">
    <citation type="journal article" date="2015" name="Genome Announc.">
        <title>Expanding the biotechnology potential of lactobacilli through comparative genomics of 213 strains and associated genera.</title>
        <authorList>
            <person name="Sun Z."/>
            <person name="Harris H.M."/>
            <person name="McCann A."/>
            <person name="Guo C."/>
            <person name="Argimon S."/>
            <person name="Zhang W."/>
            <person name="Yang X."/>
            <person name="Jeffery I.B."/>
            <person name="Cooney J.C."/>
            <person name="Kagawa T.F."/>
            <person name="Liu W."/>
            <person name="Song Y."/>
            <person name="Salvetti E."/>
            <person name="Wrobel A."/>
            <person name="Rasinkangas P."/>
            <person name="Parkhill J."/>
            <person name="Rea M.C."/>
            <person name="O'Sullivan O."/>
            <person name="Ritari J."/>
            <person name="Douillard F.P."/>
            <person name="Paul Ross R."/>
            <person name="Yang R."/>
            <person name="Briner A.E."/>
            <person name="Felis G.E."/>
            <person name="de Vos W.M."/>
            <person name="Barrangou R."/>
            <person name="Klaenhammer T.R."/>
            <person name="Caufield P.W."/>
            <person name="Cui Y."/>
            <person name="Zhang H."/>
            <person name="O'Toole P.W."/>
        </authorList>
    </citation>
    <scope>NUCLEOTIDE SEQUENCE [LARGE SCALE GENOMIC DNA]</scope>
    <source>
        <strain evidence="2 3">DSM 20178</strain>
    </source>
</reference>
<name>A0A0R1EQM5_LACZE</name>
<protein>
    <recommendedName>
        <fullName evidence="4">Glycosyl hydrolase family 88</fullName>
    </recommendedName>
</protein>
<dbReference type="SUPFAM" id="SSF48208">
    <property type="entry name" value="Six-hairpin glycosidases"/>
    <property type="match status" value="1"/>
</dbReference>
<evidence type="ECO:0000256" key="1">
    <source>
        <dbReference type="ARBA" id="ARBA00022801"/>
    </source>
</evidence>
<dbReference type="RefSeq" id="WP_010490693.1">
    <property type="nucleotide sequence ID" value="NZ_AZCT01000016.1"/>
</dbReference>
<evidence type="ECO:0000313" key="2">
    <source>
        <dbReference type="EMBL" id="KRK11621.1"/>
    </source>
</evidence>
<dbReference type="AlphaFoldDB" id="A0A0R1EQM5"/>
<dbReference type="Gene3D" id="1.50.10.10">
    <property type="match status" value="1"/>
</dbReference>
<dbReference type="eggNOG" id="COG4225">
    <property type="taxonomic scope" value="Bacteria"/>
</dbReference>
<comment type="caution">
    <text evidence="2">The sequence shown here is derived from an EMBL/GenBank/DDBJ whole genome shotgun (WGS) entry which is preliminary data.</text>
</comment>
<keyword evidence="1" id="KW-0378">Hydrolase</keyword>
<organism evidence="2 3">
    <name type="scientific">Lacticaseibacillus zeae DSM 20178 = KCTC 3804</name>
    <dbReference type="NCBI Taxonomy" id="1423816"/>
    <lineage>
        <taxon>Bacteria</taxon>
        <taxon>Bacillati</taxon>
        <taxon>Bacillota</taxon>
        <taxon>Bacilli</taxon>
        <taxon>Lactobacillales</taxon>
        <taxon>Lactobacillaceae</taxon>
        <taxon>Lacticaseibacillus</taxon>
    </lineage>
</organism>
<sequence>MSTYTKNQLEEKIDLLIDNEIHLSDPTGEFFVKVADGSLIDNKSFNFWEWTSGVGLYGMMKYYQLSRKPEVLKVIKDWFDSHFQEPPVEKNINTMVQMLTLAYLYEETGDRAYLPHLEAWGDWLYYRLPRTEKGGFQHVTYGDLNPDEMWADTLMMSVLTLTKLGKVLHKSAYIQEAKKQVLLHIQFLQDKRTGLWYHGWSFKRRDNFAGAFWGRGNSWITIAFPEILELLDLPEGDAFREFVRMNLQYQIDALKTYQDKSGLWHTLIDDPTSYLEGSATAGFTYGILKAVHNHLVDNSYREVALKGIDALFANIDENGALAMTSGGTPMGETKDFYKHVKTSVMPYGQSMAELALTEYLKEFY</sequence>
<dbReference type="EMBL" id="AZCT01000016">
    <property type="protein sequence ID" value="KRK11621.1"/>
    <property type="molecule type" value="Genomic_DNA"/>
</dbReference>
<dbReference type="GO" id="GO:0005975">
    <property type="term" value="P:carbohydrate metabolic process"/>
    <property type="evidence" value="ECO:0007669"/>
    <property type="project" value="InterPro"/>
</dbReference>
<evidence type="ECO:0008006" key="4">
    <source>
        <dbReference type="Google" id="ProtNLM"/>
    </source>
</evidence>
<dbReference type="PANTHER" id="PTHR33886">
    <property type="entry name" value="UNSATURATED RHAMNOGALACTURONAN HYDROLASE (EUROFUNG)"/>
    <property type="match status" value="1"/>
</dbReference>
<dbReference type="Pfam" id="PF07470">
    <property type="entry name" value="Glyco_hydro_88"/>
    <property type="match status" value="1"/>
</dbReference>
<dbReference type="InterPro" id="IPR012341">
    <property type="entry name" value="6hp_glycosidase-like_sf"/>
</dbReference>
<dbReference type="PANTHER" id="PTHR33886:SF8">
    <property type="entry name" value="UNSATURATED RHAMNOGALACTURONAN HYDROLASE (EUROFUNG)"/>
    <property type="match status" value="1"/>
</dbReference>
<dbReference type="PATRIC" id="fig|1423816.3.peg.1086"/>
<proteinExistence type="predicted"/>
<dbReference type="InterPro" id="IPR052043">
    <property type="entry name" value="PolySaccharide_Degr_Enz"/>
</dbReference>
<accession>A0A0R1EQM5</accession>
<dbReference type="InterPro" id="IPR010905">
    <property type="entry name" value="Glyco_hydro_88"/>
</dbReference>
<evidence type="ECO:0000313" key="3">
    <source>
        <dbReference type="Proteomes" id="UP000051984"/>
    </source>
</evidence>